<evidence type="ECO:0000259" key="1">
    <source>
        <dbReference type="Pfam" id="PF13470"/>
    </source>
</evidence>
<evidence type="ECO:0000313" key="4">
    <source>
        <dbReference type="Proteomes" id="UP000001054"/>
    </source>
</evidence>
<dbReference type="EMBL" id="CP000874">
    <property type="protein sequence ID" value="ACP22965.1"/>
    <property type="molecule type" value="Genomic_DNA"/>
</dbReference>
<proteinExistence type="predicted"/>
<accession>C3KKM9</accession>
<protein>
    <submittedName>
        <fullName evidence="3">Uncharacterized protein</fullName>
    </submittedName>
</protein>
<dbReference type="HOGENOM" id="CLU_096418_0_1_5"/>
<dbReference type="PATRIC" id="fig|394.7.peg.1927"/>
<name>C3KKM9_SINFN</name>
<reference evidence="4" key="1">
    <citation type="journal article" date="2004" name="J. Bacteriol.">
        <title>An evolutionary hot spot: the pNGR234b replicon of Rhizobium sp. strain NGR234.</title>
        <authorList>
            <person name="Streit W.R."/>
            <person name="Schmitz R.A."/>
            <person name="Perret X."/>
            <person name="Staehelin C."/>
            <person name="Deakin W.J."/>
            <person name="Raasch C."/>
            <person name="Liesegang H."/>
            <person name="Broughton W.J."/>
        </authorList>
    </citation>
    <scope>NUCLEOTIDE SEQUENCE [LARGE SCALE GENOMIC DNA]</scope>
    <source>
        <strain evidence="4">NBRC 101917 / NGR234</strain>
    </source>
</reference>
<dbReference type="SUPFAM" id="SSF88723">
    <property type="entry name" value="PIN domain-like"/>
    <property type="match status" value="1"/>
</dbReference>
<dbReference type="InterPro" id="IPR029060">
    <property type="entry name" value="PIN-like_dom_sf"/>
</dbReference>
<keyword evidence="3" id="KW-0614">Plasmid</keyword>
<feature type="domain" description="PIN" evidence="1">
    <location>
        <begin position="4"/>
        <end position="109"/>
    </location>
</feature>
<dbReference type="OrthoDB" id="211933at2"/>
<reference evidence="3 4" key="2">
    <citation type="journal article" date="2009" name="Appl. Environ. Microbiol.">
        <title>Rhizobium sp. strain NGR234 possesses a remarkable number of secretion systems.</title>
        <authorList>
            <person name="Schmeisser C."/>
            <person name="Liesegang H."/>
            <person name="Krysciak D."/>
            <person name="Bakkou N."/>
            <person name="Le Quere A."/>
            <person name="Wollherr A."/>
            <person name="Heinemeyer I."/>
            <person name="Morgenstern B."/>
            <person name="Pommerening-Roeser A."/>
            <person name="Flores M."/>
            <person name="Palacios R."/>
            <person name="Brenner S."/>
            <person name="Gottschalk G."/>
            <person name="Schmitz R.A."/>
            <person name="Broughton W.J."/>
            <person name="Perret X."/>
            <person name="Strittmatter A.W."/>
            <person name="Streit W.R."/>
        </authorList>
    </citation>
    <scope>NUCLEOTIDE SEQUENCE [LARGE SCALE GENOMIC DNA]</scope>
    <source>
        <strain evidence="4">NBRC 101917 / NGR234</strain>
    </source>
</reference>
<dbReference type="Pfam" id="PF13470">
    <property type="entry name" value="PIN_3"/>
    <property type="match status" value="1"/>
</dbReference>
<dbReference type="AlphaFoldDB" id="C3KKM9"/>
<evidence type="ECO:0000259" key="2">
    <source>
        <dbReference type="Pfam" id="PF26343"/>
    </source>
</evidence>
<geneLocation type="plasmid" evidence="4">
    <name>sym pNGR234b</name>
</geneLocation>
<dbReference type="RefSeq" id="WP_015887596.1">
    <property type="nucleotide sequence ID" value="NC_012586.1"/>
</dbReference>
<sequence>MLVAVLDADVLFPMLLRDTLLRVAAAGCFRAHWSRRILDEMTRNLVSDYGMDPSRAEALRSVMEEAFPDASVEGWEEIEPEMRNHPKDRHVVAAAVTVEATIIVTSNIRDFGNLPSGIVALTPDEFLTEILATSPTDMLEAIAVQAAAYRRPTLTIRELIERLALTSPRFAEQALKALDDR</sequence>
<keyword evidence="4" id="KW-1185">Reference proteome</keyword>
<dbReference type="KEGG" id="rhi:NGR_b15140"/>
<organism evidence="3 4">
    <name type="scientific">Sinorhizobium fredii (strain NBRC 101917 / NGR234)</name>
    <dbReference type="NCBI Taxonomy" id="394"/>
    <lineage>
        <taxon>Bacteria</taxon>
        <taxon>Pseudomonadati</taxon>
        <taxon>Pseudomonadota</taxon>
        <taxon>Alphaproteobacteria</taxon>
        <taxon>Hyphomicrobiales</taxon>
        <taxon>Rhizobiaceae</taxon>
        <taxon>Sinorhizobium/Ensifer group</taxon>
        <taxon>Sinorhizobium</taxon>
    </lineage>
</organism>
<dbReference type="InterPro" id="IPR058652">
    <property type="entry name" value="VapC50_C"/>
</dbReference>
<dbReference type="InterPro" id="IPR002716">
    <property type="entry name" value="PIN_dom"/>
</dbReference>
<dbReference type="Proteomes" id="UP000001054">
    <property type="component" value="Plasmid pNGR234b"/>
</dbReference>
<dbReference type="Pfam" id="PF26343">
    <property type="entry name" value="VapC50_C"/>
    <property type="match status" value="1"/>
</dbReference>
<gene>
    <name evidence="3" type="ordered locus">NGR_b15140</name>
</gene>
<feature type="domain" description="VapC50 C-terminal" evidence="2">
    <location>
        <begin position="123"/>
        <end position="173"/>
    </location>
</feature>
<evidence type="ECO:0000313" key="3">
    <source>
        <dbReference type="EMBL" id="ACP22965.1"/>
    </source>
</evidence>